<evidence type="ECO:0000313" key="1">
    <source>
        <dbReference type="EMBL" id="KAK1142095.1"/>
    </source>
</evidence>
<dbReference type="EMBL" id="JAOPJF010000054">
    <property type="protein sequence ID" value="KAK1142095.1"/>
    <property type="molecule type" value="Genomic_DNA"/>
</dbReference>
<sequence>MSRTRVYARRPHHVIEGKYMDPKRLVSLLRDEYGQYNFRVELRLDTYKIYVSDHTTAKSAGLTEVRSLPPVLTSLPG</sequence>
<evidence type="ECO:0000313" key="2">
    <source>
        <dbReference type="Proteomes" id="UP001177260"/>
    </source>
</evidence>
<reference evidence="1 2" key="1">
    <citation type="journal article" date="2023" name="ACS Omega">
        <title>Identification of the Neoaspergillic Acid Biosynthesis Gene Cluster by Establishing an In Vitro CRISPR-Ribonucleoprotein Genetic System in Aspergillus melleus.</title>
        <authorList>
            <person name="Yuan B."/>
            <person name="Grau M.F."/>
            <person name="Murata R.M."/>
            <person name="Torok T."/>
            <person name="Venkateswaran K."/>
            <person name="Stajich J.E."/>
            <person name="Wang C.C.C."/>
        </authorList>
    </citation>
    <scope>NUCLEOTIDE SEQUENCE [LARGE SCALE GENOMIC DNA]</scope>
    <source>
        <strain evidence="1 2">IMV 1140</strain>
    </source>
</reference>
<name>A0ACC3AWQ3_9EURO</name>
<dbReference type="Proteomes" id="UP001177260">
    <property type="component" value="Unassembled WGS sequence"/>
</dbReference>
<protein>
    <submittedName>
        <fullName evidence="1">Uncharacterized protein</fullName>
    </submittedName>
</protein>
<accession>A0ACC3AWQ3</accession>
<proteinExistence type="predicted"/>
<keyword evidence="2" id="KW-1185">Reference proteome</keyword>
<gene>
    <name evidence="1" type="ORF">N8T08_008178</name>
</gene>
<organism evidence="1 2">
    <name type="scientific">Aspergillus melleus</name>
    <dbReference type="NCBI Taxonomy" id="138277"/>
    <lineage>
        <taxon>Eukaryota</taxon>
        <taxon>Fungi</taxon>
        <taxon>Dikarya</taxon>
        <taxon>Ascomycota</taxon>
        <taxon>Pezizomycotina</taxon>
        <taxon>Eurotiomycetes</taxon>
        <taxon>Eurotiomycetidae</taxon>
        <taxon>Eurotiales</taxon>
        <taxon>Aspergillaceae</taxon>
        <taxon>Aspergillus</taxon>
        <taxon>Aspergillus subgen. Circumdati</taxon>
    </lineage>
</organism>
<comment type="caution">
    <text evidence="1">The sequence shown here is derived from an EMBL/GenBank/DDBJ whole genome shotgun (WGS) entry which is preliminary data.</text>
</comment>